<accession>A0ABY0QTD3</accession>
<dbReference type="EMBL" id="FNHD01000007">
    <property type="protein sequence ID" value="SDL83676.1"/>
    <property type="molecule type" value="Genomic_DNA"/>
</dbReference>
<protein>
    <submittedName>
        <fullName evidence="2">Uncharacterized protein</fullName>
    </submittedName>
</protein>
<evidence type="ECO:0000313" key="3">
    <source>
        <dbReference type="Proteomes" id="UP000199242"/>
    </source>
</evidence>
<gene>
    <name evidence="2" type="ORF">SAMN05216273_10744</name>
</gene>
<feature type="transmembrane region" description="Helical" evidence="1">
    <location>
        <begin position="7"/>
        <end position="27"/>
    </location>
</feature>
<keyword evidence="3" id="KW-1185">Reference proteome</keyword>
<organism evidence="2 3">
    <name type="scientific">Chryseobacterium taihuense</name>
    <dbReference type="NCBI Taxonomy" id="1141221"/>
    <lineage>
        <taxon>Bacteria</taxon>
        <taxon>Pseudomonadati</taxon>
        <taxon>Bacteroidota</taxon>
        <taxon>Flavobacteriia</taxon>
        <taxon>Flavobacteriales</taxon>
        <taxon>Weeksellaceae</taxon>
        <taxon>Chryseobacterium group</taxon>
        <taxon>Chryseobacterium</taxon>
    </lineage>
</organism>
<comment type="caution">
    <text evidence="2">The sequence shown here is derived from an EMBL/GenBank/DDBJ whole genome shotgun (WGS) entry which is preliminary data.</text>
</comment>
<reference evidence="2 3" key="1">
    <citation type="submission" date="2016-10" db="EMBL/GenBank/DDBJ databases">
        <authorList>
            <person name="Varghese N."/>
            <person name="Submissions S."/>
        </authorList>
    </citation>
    <scope>NUCLEOTIDE SEQUENCE [LARGE SCALE GENOMIC DNA]</scope>
    <source>
        <strain evidence="2 3">CGMCC 1.10941</strain>
    </source>
</reference>
<evidence type="ECO:0000256" key="1">
    <source>
        <dbReference type="SAM" id="Phobius"/>
    </source>
</evidence>
<name>A0ABY0QTD3_9FLAO</name>
<keyword evidence="1" id="KW-0472">Membrane</keyword>
<keyword evidence="1" id="KW-0812">Transmembrane</keyword>
<dbReference type="Proteomes" id="UP000199242">
    <property type="component" value="Unassembled WGS sequence"/>
</dbReference>
<proteinExistence type="predicted"/>
<sequence length="74" mass="8668">MKYRNLELILGSFFNFLGAILLTIFFLKVAPDIAFIAPLFFLGYFGKKKYSEFSLRKLKDEINEIKNLKQNSIK</sequence>
<evidence type="ECO:0000313" key="2">
    <source>
        <dbReference type="EMBL" id="SDL83676.1"/>
    </source>
</evidence>
<keyword evidence="1" id="KW-1133">Transmembrane helix</keyword>
<dbReference type="RefSeq" id="WP_089743436.1">
    <property type="nucleotide sequence ID" value="NZ_FNHD01000007.1"/>
</dbReference>